<comment type="caution">
    <text evidence="1">The sequence shown here is derived from an EMBL/GenBank/DDBJ whole genome shotgun (WGS) entry which is preliminary data.</text>
</comment>
<name>A0ABN9CJ44_9NEOB</name>
<evidence type="ECO:0000313" key="2">
    <source>
        <dbReference type="Proteomes" id="UP001162483"/>
    </source>
</evidence>
<organism evidence="1 2">
    <name type="scientific">Staurois parvus</name>
    <dbReference type="NCBI Taxonomy" id="386267"/>
    <lineage>
        <taxon>Eukaryota</taxon>
        <taxon>Metazoa</taxon>
        <taxon>Chordata</taxon>
        <taxon>Craniata</taxon>
        <taxon>Vertebrata</taxon>
        <taxon>Euteleostomi</taxon>
        <taxon>Amphibia</taxon>
        <taxon>Batrachia</taxon>
        <taxon>Anura</taxon>
        <taxon>Neobatrachia</taxon>
        <taxon>Ranoidea</taxon>
        <taxon>Ranidae</taxon>
        <taxon>Staurois</taxon>
    </lineage>
</organism>
<feature type="non-terminal residue" evidence="1">
    <location>
        <position position="45"/>
    </location>
</feature>
<gene>
    <name evidence="1" type="ORF">SPARVUS_LOCUS5100866</name>
</gene>
<reference evidence="1" key="1">
    <citation type="submission" date="2023-05" db="EMBL/GenBank/DDBJ databases">
        <authorList>
            <person name="Stuckert A."/>
        </authorList>
    </citation>
    <scope>NUCLEOTIDE SEQUENCE</scope>
</reference>
<dbReference type="Proteomes" id="UP001162483">
    <property type="component" value="Unassembled WGS sequence"/>
</dbReference>
<keyword evidence="2" id="KW-1185">Reference proteome</keyword>
<sequence>MLRVVMGAKESKAADSESLYAVVARSGHDSGRILSYRRSAAEWRG</sequence>
<evidence type="ECO:0000313" key="1">
    <source>
        <dbReference type="EMBL" id="CAI9559503.1"/>
    </source>
</evidence>
<dbReference type="EMBL" id="CATNWA010010179">
    <property type="protein sequence ID" value="CAI9559503.1"/>
    <property type="molecule type" value="Genomic_DNA"/>
</dbReference>
<protein>
    <submittedName>
        <fullName evidence="1">Uncharacterized protein</fullName>
    </submittedName>
</protein>
<proteinExistence type="predicted"/>
<accession>A0ABN9CJ44</accession>